<feature type="domain" description="Reverse transcriptase" evidence="1">
    <location>
        <begin position="248"/>
        <end position="495"/>
    </location>
</feature>
<dbReference type="CDD" id="cd01650">
    <property type="entry name" value="RT_nLTR_like"/>
    <property type="match status" value="1"/>
</dbReference>
<dbReference type="GO" id="GO:0071897">
    <property type="term" value="P:DNA biosynthetic process"/>
    <property type="evidence" value="ECO:0007669"/>
    <property type="project" value="UniProtKB-ARBA"/>
</dbReference>
<comment type="caution">
    <text evidence="2">The sequence shown here is derived from an EMBL/GenBank/DDBJ whole genome shotgun (WGS) entry which is preliminary data.</text>
</comment>
<name>A0ABD0TQK1_LOXSC</name>
<evidence type="ECO:0000313" key="2">
    <source>
        <dbReference type="EMBL" id="KAL0851624.1"/>
    </source>
</evidence>
<dbReference type="EMBL" id="JBEDNZ010000002">
    <property type="protein sequence ID" value="KAL0851624.1"/>
    <property type="molecule type" value="Genomic_DNA"/>
</dbReference>
<dbReference type="SUPFAM" id="SSF56672">
    <property type="entry name" value="DNA/RNA polymerases"/>
    <property type="match status" value="1"/>
</dbReference>
<dbReference type="Proteomes" id="UP001549921">
    <property type="component" value="Unassembled WGS sequence"/>
</dbReference>
<dbReference type="PANTHER" id="PTHR33332">
    <property type="entry name" value="REVERSE TRANSCRIPTASE DOMAIN-CONTAINING PROTEIN"/>
    <property type="match status" value="1"/>
</dbReference>
<gene>
    <name evidence="2" type="ORF">ABMA28_007401</name>
</gene>
<reference evidence="2 3" key="1">
    <citation type="submission" date="2024-06" db="EMBL/GenBank/DDBJ databases">
        <title>A chromosome-level genome assembly of beet webworm, Loxostege sticticalis.</title>
        <authorList>
            <person name="Zhang Y."/>
        </authorList>
    </citation>
    <scope>NUCLEOTIDE SEQUENCE [LARGE SCALE GENOMIC DNA]</scope>
    <source>
        <strain evidence="2">AQ028</strain>
        <tissue evidence="2">Male pupae</tissue>
    </source>
</reference>
<sequence length="714" mass="82138">MKARLKYQYQLGDYDKINSSIDEIDWEVCLNSNNLECATDLFYNIIHGIRDKYVPHKIIHPSKFPPWYNAALKKVLKEKHKFFKKYRTYGNASDYETFSFLRKRAKALEQQCYRAYLRTAEESIIENPKVFWSFIKSNKKGANSLPVNLTYEGQSANSGEEICDLFASYFQSTFLSAGPPSNTVTCENTNYQGHVHTLGDLEINTNTLYNLLKSLDLTKGAGPDHITPLFIVNCAKSLTRPLAILFRRSVTEGIVPTIWKSAFITPIHKIGNKSDVKNYRPISKLCLFAKVFERIVYTQVYNTISSAFIPEQHGFLKCRSTTTNLLSFTEFVTSGMDAGGQVDAVFTDYCKAFDRIDHSLLLKKLLSAGIHGNLFRWFTSYIKNRSQAVAVNGYCSKWCSVPSGVPQGSLLGPLLFNIFINDISCCFLHSKFLLYADDMKIFKQINNINDCYQLQEDLNRFEEYCNTNKLDLNISKCYSISFSRKSNVTAFTYFLKGEVLTTVDEIRDLGIIHDSKLTYEKHVDNIVKRANRTLGFIMRSCSQFQGVKVAKVLYCSYVRSILEYCSQIWNPQYDVYINRLECVQRKFMRFLQYKSKCYVSNYEGRCSKHHTLPLQVRRTISDIIFLLKIAQCHVDSPHLLSLINIRVPSRTLRRPITLFVPLSATKYRKNCFFIRSANVFNTMAGHSELDLFNSGINSVKKLISQDWFDAHPIP</sequence>
<organism evidence="2 3">
    <name type="scientific">Loxostege sticticalis</name>
    <name type="common">Beet webworm moth</name>
    <dbReference type="NCBI Taxonomy" id="481309"/>
    <lineage>
        <taxon>Eukaryota</taxon>
        <taxon>Metazoa</taxon>
        <taxon>Ecdysozoa</taxon>
        <taxon>Arthropoda</taxon>
        <taxon>Hexapoda</taxon>
        <taxon>Insecta</taxon>
        <taxon>Pterygota</taxon>
        <taxon>Neoptera</taxon>
        <taxon>Endopterygota</taxon>
        <taxon>Lepidoptera</taxon>
        <taxon>Glossata</taxon>
        <taxon>Ditrysia</taxon>
        <taxon>Pyraloidea</taxon>
        <taxon>Crambidae</taxon>
        <taxon>Pyraustinae</taxon>
        <taxon>Loxostege</taxon>
    </lineage>
</organism>
<dbReference type="InterPro" id="IPR043502">
    <property type="entry name" value="DNA/RNA_pol_sf"/>
</dbReference>
<evidence type="ECO:0000313" key="3">
    <source>
        <dbReference type="Proteomes" id="UP001549921"/>
    </source>
</evidence>
<proteinExistence type="predicted"/>
<dbReference type="Pfam" id="PF00078">
    <property type="entry name" value="RVT_1"/>
    <property type="match status" value="1"/>
</dbReference>
<dbReference type="InterPro" id="IPR000477">
    <property type="entry name" value="RT_dom"/>
</dbReference>
<evidence type="ECO:0000259" key="1">
    <source>
        <dbReference type="PROSITE" id="PS50878"/>
    </source>
</evidence>
<dbReference type="AlphaFoldDB" id="A0ABD0TQK1"/>
<accession>A0ABD0TQK1</accession>
<dbReference type="PROSITE" id="PS50878">
    <property type="entry name" value="RT_POL"/>
    <property type="match status" value="1"/>
</dbReference>
<protein>
    <recommendedName>
        <fullName evidence="1">Reverse transcriptase domain-containing protein</fullName>
    </recommendedName>
</protein>